<dbReference type="SUPFAM" id="SSF51206">
    <property type="entry name" value="cAMP-binding domain-like"/>
    <property type="match status" value="1"/>
</dbReference>
<sequence>MSPAEIFKGIAISPAELDLITAEFKEVKYKKGDIILDLGDTVKYQYYVQSGCLRTFFIDEKDKEYTLQFGIKDWWVSDYTAYFYSRKAIMTIECLQDATLYRMSRPRLETLCRDIPALETFMRKKVEGGFSMLQKRVLSILSDSAEERYLAFLADYPEIERIVKNYHIASYLGITTESLSRIRKKLARQ</sequence>
<dbReference type="CDD" id="cd00038">
    <property type="entry name" value="CAP_ED"/>
    <property type="match status" value="1"/>
</dbReference>
<keyword evidence="3" id="KW-1185">Reference proteome</keyword>
<dbReference type="OrthoDB" id="1092431at2"/>
<accession>A0A5C7FRP4</accession>
<dbReference type="PROSITE" id="PS50042">
    <property type="entry name" value="CNMP_BINDING_3"/>
    <property type="match status" value="1"/>
</dbReference>
<feature type="domain" description="Cyclic nucleotide-binding" evidence="1">
    <location>
        <begin position="12"/>
        <end position="111"/>
    </location>
</feature>
<name>A0A5C7FRP4_9BACT</name>
<proteinExistence type="predicted"/>
<gene>
    <name evidence="2" type="ORF">FUA23_06035</name>
</gene>
<dbReference type="Gene3D" id="2.60.120.10">
    <property type="entry name" value="Jelly Rolls"/>
    <property type="match status" value="1"/>
</dbReference>
<evidence type="ECO:0000259" key="1">
    <source>
        <dbReference type="PROSITE" id="PS50042"/>
    </source>
</evidence>
<evidence type="ECO:0000313" key="3">
    <source>
        <dbReference type="Proteomes" id="UP000321907"/>
    </source>
</evidence>
<organism evidence="2 3">
    <name type="scientific">Neolewinella aurantiaca</name>
    <dbReference type="NCBI Taxonomy" id="2602767"/>
    <lineage>
        <taxon>Bacteria</taxon>
        <taxon>Pseudomonadati</taxon>
        <taxon>Bacteroidota</taxon>
        <taxon>Saprospiria</taxon>
        <taxon>Saprospirales</taxon>
        <taxon>Lewinellaceae</taxon>
        <taxon>Neolewinella</taxon>
    </lineage>
</organism>
<dbReference type="EMBL" id="VOXD01000006">
    <property type="protein sequence ID" value="TXF90652.1"/>
    <property type="molecule type" value="Genomic_DNA"/>
</dbReference>
<dbReference type="InterPro" id="IPR014710">
    <property type="entry name" value="RmlC-like_jellyroll"/>
</dbReference>
<dbReference type="Proteomes" id="UP000321907">
    <property type="component" value="Unassembled WGS sequence"/>
</dbReference>
<evidence type="ECO:0000313" key="2">
    <source>
        <dbReference type="EMBL" id="TXF90652.1"/>
    </source>
</evidence>
<dbReference type="Pfam" id="PF00027">
    <property type="entry name" value="cNMP_binding"/>
    <property type="match status" value="1"/>
</dbReference>
<protein>
    <submittedName>
        <fullName evidence="2">Crp/Fnr family transcriptional regulator</fullName>
    </submittedName>
</protein>
<dbReference type="RefSeq" id="WP_147929824.1">
    <property type="nucleotide sequence ID" value="NZ_VOXD01000006.1"/>
</dbReference>
<comment type="caution">
    <text evidence="2">The sequence shown here is derived from an EMBL/GenBank/DDBJ whole genome shotgun (WGS) entry which is preliminary data.</text>
</comment>
<dbReference type="AlphaFoldDB" id="A0A5C7FRP4"/>
<reference evidence="2 3" key="1">
    <citation type="submission" date="2019-08" db="EMBL/GenBank/DDBJ databases">
        <title>Lewinella sp. strain SSH13 Genome sequencing and assembly.</title>
        <authorList>
            <person name="Kim I."/>
        </authorList>
    </citation>
    <scope>NUCLEOTIDE SEQUENCE [LARGE SCALE GENOMIC DNA]</scope>
    <source>
        <strain evidence="2 3">SSH13</strain>
    </source>
</reference>
<dbReference type="InterPro" id="IPR000595">
    <property type="entry name" value="cNMP-bd_dom"/>
</dbReference>
<dbReference type="InterPro" id="IPR018490">
    <property type="entry name" value="cNMP-bd_dom_sf"/>
</dbReference>